<dbReference type="InterPro" id="IPR003400">
    <property type="entry name" value="ExbD"/>
</dbReference>
<feature type="transmembrane region" description="Helical" evidence="8">
    <location>
        <begin position="20"/>
        <end position="37"/>
    </location>
</feature>
<gene>
    <name evidence="9" type="ORF">V5E97_19570</name>
</gene>
<dbReference type="AlphaFoldDB" id="A0AAU7CRC1"/>
<dbReference type="RefSeq" id="WP_406700988.1">
    <property type="nucleotide sequence ID" value="NZ_CP155447.1"/>
</dbReference>
<dbReference type="EMBL" id="CP155447">
    <property type="protein sequence ID" value="XBH08152.1"/>
    <property type="molecule type" value="Genomic_DNA"/>
</dbReference>
<proteinExistence type="inferred from homology"/>
<evidence type="ECO:0000256" key="1">
    <source>
        <dbReference type="ARBA" id="ARBA00004162"/>
    </source>
</evidence>
<dbReference type="GO" id="GO:0022857">
    <property type="term" value="F:transmembrane transporter activity"/>
    <property type="evidence" value="ECO:0007669"/>
    <property type="project" value="InterPro"/>
</dbReference>
<organism evidence="9">
    <name type="scientific">Singulisphaera sp. Ch08</name>
    <dbReference type="NCBI Taxonomy" id="3120278"/>
    <lineage>
        <taxon>Bacteria</taxon>
        <taxon>Pseudomonadati</taxon>
        <taxon>Planctomycetota</taxon>
        <taxon>Planctomycetia</taxon>
        <taxon>Isosphaerales</taxon>
        <taxon>Isosphaeraceae</taxon>
        <taxon>Singulisphaera</taxon>
    </lineage>
</organism>
<evidence type="ECO:0000256" key="6">
    <source>
        <dbReference type="ARBA" id="ARBA00023136"/>
    </source>
</evidence>
<reference evidence="9" key="1">
    <citation type="submission" date="2024-05" db="EMBL/GenBank/DDBJ databases">
        <title>Planctomycetes of the genus Singulisphaera possess chitinolytic capabilities.</title>
        <authorList>
            <person name="Ivanova A."/>
        </authorList>
    </citation>
    <scope>NUCLEOTIDE SEQUENCE</scope>
    <source>
        <strain evidence="9">Ch08T</strain>
    </source>
</reference>
<evidence type="ECO:0000256" key="7">
    <source>
        <dbReference type="RuleBase" id="RU003879"/>
    </source>
</evidence>
<comment type="similarity">
    <text evidence="2 7">Belongs to the ExbD/TolR family.</text>
</comment>
<protein>
    <submittedName>
        <fullName evidence="9">Biopolymer transporter ExbD</fullName>
    </submittedName>
</protein>
<dbReference type="GO" id="GO:0015031">
    <property type="term" value="P:protein transport"/>
    <property type="evidence" value="ECO:0007669"/>
    <property type="project" value="UniProtKB-KW"/>
</dbReference>
<dbReference type="PANTHER" id="PTHR30558">
    <property type="entry name" value="EXBD MEMBRANE COMPONENT OF PMF-DRIVEN MACROMOLECULE IMPORT SYSTEM"/>
    <property type="match status" value="1"/>
</dbReference>
<evidence type="ECO:0000256" key="3">
    <source>
        <dbReference type="ARBA" id="ARBA00022475"/>
    </source>
</evidence>
<dbReference type="Gene3D" id="3.30.420.270">
    <property type="match status" value="1"/>
</dbReference>
<evidence type="ECO:0000256" key="8">
    <source>
        <dbReference type="SAM" id="Phobius"/>
    </source>
</evidence>
<evidence type="ECO:0000256" key="2">
    <source>
        <dbReference type="ARBA" id="ARBA00005811"/>
    </source>
</evidence>
<keyword evidence="6 8" id="KW-0472">Membrane</keyword>
<dbReference type="Pfam" id="PF02472">
    <property type="entry name" value="ExbD"/>
    <property type="match status" value="1"/>
</dbReference>
<keyword evidence="5 8" id="KW-1133">Transmembrane helix</keyword>
<keyword evidence="3" id="KW-1003">Cell membrane</keyword>
<accession>A0AAU7CRC1</accession>
<dbReference type="GO" id="GO:0005886">
    <property type="term" value="C:plasma membrane"/>
    <property type="evidence" value="ECO:0007669"/>
    <property type="project" value="UniProtKB-SubCell"/>
</dbReference>
<keyword evidence="4 7" id="KW-0812">Transmembrane</keyword>
<comment type="subcellular location">
    <subcellularLocation>
        <location evidence="1">Cell membrane</location>
        <topology evidence="1">Single-pass membrane protein</topology>
    </subcellularLocation>
    <subcellularLocation>
        <location evidence="7">Cell membrane</location>
        <topology evidence="7">Single-pass type II membrane protein</topology>
    </subcellularLocation>
</comment>
<evidence type="ECO:0000256" key="5">
    <source>
        <dbReference type="ARBA" id="ARBA00022989"/>
    </source>
</evidence>
<evidence type="ECO:0000313" key="9">
    <source>
        <dbReference type="EMBL" id="XBH08152.1"/>
    </source>
</evidence>
<keyword evidence="7" id="KW-0653">Protein transport</keyword>
<dbReference type="PANTHER" id="PTHR30558:SF3">
    <property type="entry name" value="BIOPOLYMER TRANSPORT PROTEIN EXBD-RELATED"/>
    <property type="match status" value="1"/>
</dbReference>
<sequence>MLSDRLQADELPHVNMTPMVDVVLCLLIFFIAATRLYDWDENEFVVSVPQVSDASPLTAAPDDLMLTIVRPGFVAVGDTTHDLPTLAKILQQSRENYEDQGVVIRGDATLNYQDLADVLSVCDGAGIHNVRLPVRPRGEDIPTN</sequence>
<keyword evidence="7" id="KW-0813">Transport</keyword>
<evidence type="ECO:0000256" key="4">
    <source>
        <dbReference type="ARBA" id="ARBA00022692"/>
    </source>
</evidence>
<name>A0AAU7CRC1_9BACT</name>